<protein>
    <submittedName>
        <fullName evidence="2">ParB/RepB/Spo0J family partition protein</fullName>
    </submittedName>
</protein>
<dbReference type="SUPFAM" id="SSF110849">
    <property type="entry name" value="ParB/Sulfiredoxin"/>
    <property type="match status" value="1"/>
</dbReference>
<dbReference type="Gene3D" id="3.90.1530.10">
    <property type="entry name" value="Conserved hypothetical protein from pyrococcus furiosus pfu- 392566-001, ParB domain"/>
    <property type="match status" value="1"/>
</dbReference>
<dbReference type="GO" id="GO:0045881">
    <property type="term" value="P:positive regulation of sporulation resulting in formation of a cellular spore"/>
    <property type="evidence" value="ECO:0007669"/>
    <property type="project" value="TreeGrafter"/>
</dbReference>
<gene>
    <name evidence="2" type="ORF">GA0061101_106120</name>
</gene>
<evidence type="ECO:0000259" key="1">
    <source>
        <dbReference type="SMART" id="SM00470"/>
    </source>
</evidence>
<feature type="domain" description="ParB-like N-terminal" evidence="1">
    <location>
        <begin position="3"/>
        <end position="89"/>
    </location>
</feature>
<dbReference type="InterPro" id="IPR003115">
    <property type="entry name" value="ParB_N"/>
</dbReference>
<dbReference type="SMART" id="SM00470">
    <property type="entry name" value="ParB"/>
    <property type="match status" value="1"/>
</dbReference>
<dbReference type="AlphaFoldDB" id="A0A1C3VRX2"/>
<organism evidence="2 3">
    <name type="scientific">Rhizobium lusitanum</name>
    <dbReference type="NCBI Taxonomy" id="293958"/>
    <lineage>
        <taxon>Bacteria</taxon>
        <taxon>Pseudomonadati</taxon>
        <taxon>Pseudomonadota</taxon>
        <taxon>Alphaproteobacteria</taxon>
        <taxon>Hyphomicrobiales</taxon>
        <taxon>Rhizobiaceae</taxon>
        <taxon>Rhizobium/Agrobacterium group</taxon>
        <taxon>Rhizobium</taxon>
    </lineage>
</organism>
<dbReference type="RefSeq" id="WP_092574025.1">
    <property type="nucleotide sequence ID" value="NZ_FMAF01000006.1"/>
</dbReference>
<evidence type="ECO:0000313" key="2">
    <source>
        <dbReference type="EMBL" id="SCB30522.1"/>
    </source>
</evidence>
<dbReference type="PANTHER" id="PTHR33375">
    <property type="entry name" value="CHROMOSOME-PARTITIONING PROTEIN PARB-RELATED"/>
    <property type="match status" value="1"/>
</dbReference>
<sequence>MIRELPIASIIRRQDARSLNQASVSALAESIATVGMISPIRVREKGDRWEVSAGSHRLAACEMLGLADIECIVINDDDLHAELSMIDENLCRNELSPAERASQTARRKAIYIELHPETANGSNQHSSLRKDCKPSERFTANTASATGQSERIIQLNAERGSKVIPEVIELITGTKLDTGIYLDKLKRLPPNEQMTAVRRDLALIRQNERAAKPAIKVADAPLNDESAQERQVAALMSAWNKAGAEARQEFLERIEQPIFDRGAA</sequence>
<dbReference type="GO" id="GO:0005694">
    <property type="term" value="C:chromosome"/>
    <property type="evidence" value="ECO:0007669"/>
    <property type="project" value="TreeGrafter"/>
</dbReference>
<dbReference type="GO" id="GO:0007059">
    <property type="term" value="P:chromosome segregation"/>
    <property type="evidence" value="ECO:0007669"/>
    <property type="project" value="TreeGrafter"/>
</dbReference>
<accession>A0A1C3VRX2</accession>
<reference evidence="2 3" key="1">
    <citation type="submission" date="2016-08" db="EMBL/GenBank/DDBJ databases">
        <authorList>
            <person name="Seilhamer J.J."/>
        </authorList>
    </citation>
    <scope>NUCLEOTIDE SEQUENCE [LARGE SCALE GENOMIC DNA]</scope>
    <source>
        <strain evidence="2 3">P1-7</strain>
    </source>
</reference>
<dbReference type="Pfam" id="PF02195">
    <property type="entry name" value="ParB_N"/>
    <property type="match status" value="1"/>
</dbReference>
<dbReference type="PANTHER" id="PTHR33375:SF1">
    <property type="entry name" value="CHROMOSOME-PARTITIONING PROTEIN PARB-RELATED"/>
    <property type="match status" value="1"/>
</dbReference>
<dbReference type="EMBL" id="FMAF01000006">
    <property type="protein sequence ID" value="SCB30522.1"/>
    <property type="molecule type" value="Genomic_DNA"/>
</dbReference>
<proteinExistence type="predicted"/>
<evidence type="ECO:0000313" key="3">
    <source>
        <dbReference type="Proteomes" id="UP000199205"/>
    </source>
</evidence>
<name>A0A1C3VRX2_9HYPH</name>
<dbReference type="OrthoDB" id="9800596at2"/>
<dbReference type="InterPro" id="IPR050336">
    <property type="entry name" value="Chromosome_partition/occlusion"/>
</dbReference>
<dbReference type="InterPro" id="IPR036086">
    <property type="entry name" value="ParB/Sulfiredoxin_sf"/>
</dbReference>
<dbReference type="Proteomes" id="UP000199205">
    <property type="component" value="Unassembled WGS sequence"/>
</dbReference>